<feature type="region of interest" description="Disordered" evidence="1">
    <location>
        <begin position="1"/>
        <end position="23"/>
    </location>
</feature>
<organism evidence="3 4">
    <name type="scientific">Methylorubrum populi</name>
    <dbReference type="NCBI Taxonomy" id="223967"/>
    <lineage>
        <taxon>Bacteria</taxon>
        <taxon>Pseudomonadati</taxon>
        <taxon>Pseudomonadota</taxon>
        <taxon>Alphaproteobacteria</taxon>
        <taxon>Hyphomicrobiales</taxon>
        <taxon>Methylobacteriaceae</taxon>
        <taxon>Methylorubrum</taxon>
    </lineage>
</organism>
<evidence type="ECO:0000313" key="4">
    <source>
        <dbReference type="Proteomes" id="UP000469949"/>
    </source>
</evidence>
<sequence length="498" mass="54707">MALLKSRQKPKEPGPSPFDSGRLTKLFPPGVEASGSGIAQDNALTQAMGWAAASYGDYALDEGIAFLGYPYLASLAQRAEFRKIVDVVATEMTRKWVRITAWGEDDKTDRIKVIEDALERLRARDVFRKAAEHDGFFGRSHIFVSLKGDDVVNERQSSIGDGRDATALGKVGRGGLVGLVNVEPYWIAANPIGFNTTNPLAPDFYRPSNWSVLGEQVHASRLLTFIGRPVPDVLKPSYAFGGLSMTQMAKPYVDNWLKTRESVSDLISSFAVMGVKKMNFADALANGEVEDLFNRIEVFNNLRDNRGFMALNGEEEFFCVATPLGTLDKLQAQAQEQMASICGIPLVKLLGVQPAGLNASSDGEIRVFYDYIHAYQERLFAPALKKLLGFVMLSEFGEIDESIGFEFEPLWQMSELERADVALKRTQAVMTAEAALAPATVLRELREMSEPTGVFGQITDEDIEEAEAIAPMPETDPNAAEPLPDRPEDVSVLPQAAE</sequence>
<evidence type="ECO:0000256" key="1">
    <source>
        <dbReference type="SAM" id="MobiDB-lite"/>
    </source>
</evidence>
<feature type="region of interest" description="Disordered" evidence="1">
    <location>
        <begin position="470"/>
        <end position="498"/>
    </location>
</feature>
<feature type="domain" description="Anti-CBASS protein Acb1-like N-terminal" evidence="2">
    <location>
        <begin position="70"/>
        <end position="429"/>
    </location>
</feature>
<evidence type="ECO:0000313" key="3">
    <source>
        <dbReference type="EMBL" id="KAB7788029.1"/>
    </source>
</evidence>
<gene>
    <name evidence="3" type="ORF">F8B43_0034</name>
</gene>
<name>A0A833JAI8_9HYPH</name>
<dbReference type="Proteomes" id="UP000469949">
    <property type="component" value="Unassembled WGS sequence"/>
</dbReference>
<dbReference type="EMBL" id="WEKV01000001">
    <property type="protein sequence ID" value="KAB7788029.1"/>
    <property type="molecule type" value="Genomic_DNA"/>
</dbReference>
<accession>A0A833JAI8</accession>
<evidence type="ECO:0000259" key="2">
    <source>
        <dbReference type="Pfam" id="PF06381"/>
    </source>
</evidence>
<dbReference type="InterPro" id="IPR024459">
    <property type="entry name" value="Acb1-like_N"/>
</dbReference>
<proteinExistence type="predicted"/>
<dbReference type="AlphaFoldDB" id="A0A833JAI8"/>
<reference evidence="3 4" key="1">
    <citation type="submission" date="2019-10" db="EMBL/GenBank/DDBJ databases">
        <title>Draft Genome Sequence of the Caffeine Degrading Methylotroph Methylorubrum populi PINKEL.</title>
        <authorList>
            <person name="Dawson S.C."/>
            <person name="Zhang X."/>
            <person name="Wright M.E."/>
            <person name="Sharma G."/>
            <person name="Langner J.T."/>
            <person name="Ditty J.L."/>
            <person name="Subuyuj G.A."/>
        </authorList>
    </citation>
    <scope>NUCLEOTIDE SEQUENCE [LARGE SCALE GENOMIC DNA]</scope>
    <source>
        <strain evidence="3 4">Pinkel</strain>
    </source>
</reference>
<comment type="caution">
    <text evidence="3">The sequence shown here is derived from an EMBL/GenBank/DDBJ whole genome shotgun (WGS) entry which is preliminary data.</text>
</comment>
<dbReference type="Pfam" id="PF06381">
    <property type="entry name" value="Phage_portal_3"/>
    <property type="match status" value="1"/>
</dbReference>
<protein>
    <submittedName>
        <fullName evidence="3">Phage protein</fullName>
    </submittedName>
</protein>
<dbReference type="RefSeq" id="WP_193316339.1">
    <property type="nucleotide sequence ID" value="NZ_WEKV01000001.1"/>
</dbReference>